<dbReference type="AlphaFoldDB" id="A0A0R3T6M2"/>
<feature type="compositionally biased region" description="Basic residues" evidence="1">
    <location>
        <begin position="102"/>
        <end position="114"/>
    </location>
</feature>
<sequence length="185" mass="21345">MQKQPPDWKNQLLTTSWLCPSYWHAMNLCAEVIHQRLWHLSEIKKDDRLHNIEESPREARACRAFELSRWLAKQFPAKSNRCTPSRVFGGNADGDGTEKTPRTRRRDARRAAHRTQKEISHSHHPEDVENIDPSFWTAAQIASHFSHITGSEAKRKFLFKQFGYSTPNSADALSLSVCLSLSLFF</sequence>
<evidence type="ECO:0000313" key="3">
    <source>
        <dbReference type="Proteomes" id="UP000278807"/>
    </source>
</evidence>
<evidence type="ECO:0000256" key="1">
    <source>
        <dbReference type="SAM" id="MobiDB-lite"/>
    </source>
</evidence>
<evidence type="ECO:0000313" key="2">
    <source>
        <dbReference type="EMBL" id="VDN98568.1"/>
    </source>
</evidence>
<dbReference type="OrthoDB" id="6262747at2759"/>
<dbReference type="EMBL" id="UZAE01001395">
    <property type="protein sequence ID" value="VDN98568.1"/>
    <property type="molecule type" value="Genomic_DNA"/>
</dbReference>
<feature type="compositionally biased region" description="Basic and acidic residues" evidence="1">
    <location>
        <begin position="115"/>
        <end position="126"/>
    </location>
</feature>
<reference evidence="2 3" key="2">
    <citation type="submission" date="2018-11" db="EMBL/GenBank/DDBJ databases">
        <authorList>
            <consortium name="Pathogen Informatics"/>
        </authorList>
    </citation>
    <scope>NUCLEOTIDE SEQUENCE [LARGE SCALE GENOMIC DNA]</scope>
</reference>
<dbReference type="Proteomes" id="UP000278807">
    <property type="component" value="Unassembled WGS sequence"/>
</dbReference>
<feature type="region of interest" description="Disordered" evidence="1">
    <location>
        <begin position="82"/>
        <end position="126"/>
    </location>
</feature>
<reference evidence="4" key="1">
    <citation type="submission" date="2017-02" db="UniProtKB">
        <authorList>
            <consortium name="WormBaseParasite"/>
        </authorList>
    </citation>
    <scope>IDENTIFICATION</scope>
</reference>
<organism evidence="4">
    <name type="scientific">Rodentolepis nana</name>
    <name type="common">Dwarf tapeworm</name>
    <name type="synonym">Hymenolepis nana</name>
    <dbReference type="NCBI Taxonomy" id="102285"/>
    <lineage>
        <taxon>Eukaryota</taxon>
        <taxon>Metazoa</taxon>
        <taxon>Spiralia</taxon>
        <taxon>Lophotrochozoa</taxon>
        <taxon>Platyhelminthes</taxon>
        <taxon>Cestoda</taxon>
        <taxon>Eucestoda</taxon>
        <taxon>Cyclophyllidea</taxon>
        <taxon>Hymenolepididae</taxon>
        <taxon>Rodentolepis</taxon>
    </lineage>
</organism>
<name>A0A0R3T6M2_RODNA</name>
<proteinExistence type="predicted"/>
<accession>A0A0R3T6M2</accession>
<protein>
    <submittedName>
        <fullName evidence="2 4">Uncharacterized protein</fullName>
    </submittedName>
</protein>
<dbReference type="WBParaSite" id="HNAJ_0000271001-mRNA-1">
    <property type="protein sequence ID" value="HNAJ_0000271001-mRNA-1"/>
    <property type="gene ID" value="HNAJ_0000271001"/>
</dbReference>
<evidence type="ECO:0000313" key="4">
    <source>
        <dbReference type="WBParaSite" id="HNAJ_0000271001-mRNA-1"/>
    </source>
</evidence>
<gene>
    <name evidence="2" type="ORF">HNAJ_LOCUS2709</name>
</gene>
<keyword evidence="3" id="KW-1185">Reference proteome</keyword>